<name>A0A9D4D0C0_DREPO</name>
<dbReference type="GO" id="GO:0043495">
    <property type="term" value="F:protein-membrane adaptor activity"/>
    <property type="evidence" value="ECO:0007669"/>
    <property type="project" value="InterPro"/>
</dbReference>
<accession>A0A9D4D0C0</accession>
<dbReference type="Pfam" id="PF10579">
    <property type="entry name" value="Rapsyn_N"/>
    <property type="match status" value="1"/>
</dbReference>
<comment type="caution">
    <text evidence="2">The sequence shown here is derived from an EMBL/GenBank/DDBJ whole genome shotgun (WGS) entry which is preliminary data.</text>
</comment>
<dbReference type="GO" id="GO:0031594">
    <property type="term" value="C:neuromuscular junction"/>
    <property type="evidence" value="ECO:0007669"/>
    <property type="project" value="TreeGrafter"/>
</dbReference>
<dbReference type="InterPro" id="IPR019568">
    <property type="entry name" value="Rapsyn_myristoylation/link_N"/>
</dbReference>
<reference evidence="2" key="2">
    <citation type="submission" date="2020-11" db="EMBL/GenBank/DDBJ databases">
        <authorList>
            <person name="McCartney M.A."/>
            <person name="Auch B."/>
            <person name="Kono T."/>
            <person name="Mallez S."/>
            <person name="Becker A."/>
            <person name="Gohl D.M."/>
            <person name="Silverstein K.A.T."/>
            <person name="Koren S."/>
            <person name="Bechman K.B."/>
            <person name="Herman A."/>
            <person name="Abrahante J.E."/>
            <person name="Garbe J."/>
        </authorList>
    </citation>
    <scope>NUCLEOTIDE SEQUENCE</scope>
    <source>
        <strain evidence="2">Duluth1</strain>
        <tissue evidence="2">Whole animal</tissue>
    </source>
</reference>
<evidence type="ECO:0000313" key="3">
    <source>
        <dbReference type="Proteomes" id="UP000828390"/>
    </source>
</evidence>
<dbReference type="GO" id="GO:0007271">
    <property type="term" value="P:synaptic transmission, cholinergic"/>
    <property type="evidence" value="ECO:0007669"/>
    <property type="project" value="TreeGrafter"/>
</dbReference>
<dbReference type="InterPro" id="IPR019734">
    <property type="entry name" value="TPR_rpt"/>
</dbReference>
<dbReference type="SMART" id="SM00028">
    <property type="entry name" value="TPR"/>
    <property type="match status" value="4"/>
</dbReference>
<protein>
    <recommendedName>
        <fullName evidence="1">Rapsyn myristoylation/linker region N-terminal domain-containing protein</fullName>
    </recommendedName>
</protein>
<reference evidence="2" key="1">
    <citation type="journal article" date="2019" name="bioRxiv">
        <title>The Genome of the Zebra Mussel, Dreissena polymorpha: A Resource for Invasive Species Research.</title>
        <authorList>
            <person name="McCartney M.A."/>
            <person name="Auch B."/>
            <person name="Kono T."/>
            <person name="Mallez S."/>
            <person name="Zhang Y."/>
            <person name="Obille A."/>
            <person name="Becker A."/>
            <person name="Abrahante J.E."/>
            <person name="Garbe J."/>
            <person name="Badalamenti J.P."/>
            <person name="Herman A."/>
            <person name="Mangelson H."/>
            <person name="Liachko I."/>
            <person name="Sullivan S."/>
            <person name="Sone E.D."/>
            <person name="Koren S."/>
            <person name="Silverstein K.A.T."/>
            <person name="Beckman K.B."/>
            <person name="Gohl D.M."/>
        </authorList>
    </citation>
    <scope>NUCLEOTIDE SEQUENCE</scope>
    <source>
        <strain evidence="2">Duluth1</strain>
        <tissue evidence="2">Whole animal</tissue>
    </source>
</reference>
<dbReference type="InterPro" id="IPR052480">
    <property type="entry name" value="RAPsyn"/>
</dbReference>
<dbReference type="GO" id="GO:0005886">
    <property type="term" value="C:plasma membrane"/>
    <property type="evidence" value="ECO:0007669"/>
    <property type="project" value="TreeGrafter"/>
</dbReference>
<dbReference type="EMBL" id="JAIWYP010000011">
    <property type="protein sequence ID" value="KAH3735777.1"/>
    <property type="molecule type" value="Genomic_DNA"/>
</dbReference>
<dbReference type="PANTHER" id="PTHR46574">
    <property type="entry name" value="43 KDA RECEPTOR-ASSOCIATED PROTEIN OF THE SYNAPSE"/>
    <property type="match status" value="1"/>
</dbReference>
<sequence length="246" mass="27891">MGQKIAKRHADKGVCLYRQRLFKEALTEFEIACRKLDKNDDLFAVLNYMCLVYMDLGRYHDVLVCAKRQAVASERLEQKSLQLEATFNMARAYERLGEYRTSIALCNRCLVTGKPPEMSPLSGYTHLCLGDNFYGLSDVKKSLKHYDRSSHVARVLCDSVLECRVYLGLGQVFESLQDHVTALQHFSRASEIARQFTADHPCEKLQRRVDVELAVVYGKLGRVAEALEICEVRIAHARCSSGSSCN</sequence>
<dbReference type="GO" id="GO:0033130">
    <property type="term" value="F:acetylcholine receptor binding"/>
    <property type="evidence" value="ECO:0007669"/>
    <property type="project" value="InterPro"/>
</dbReference>
<evidence type="ECO:0000259" key="1">
    <source>
        <dbReference type="Pfam" id="PF10579"/>
    </source>
</evidence>
<dbReference type="AlphaFoldDB" id="A0A9D4D0C0"/>
<dbReference type="Proteomes" id="UP000828390">
    <property type="component" value="Unassembled WGS sequence"/>
</dbReference>
<dbReference type="GO" id="GO:1900075">
    <property type="term" value="P:positive regulation of neuromuscular synaptic transmission"/>
    <property type="evidence" value="ECO:0007669"/>
    <property type="project" value="TreeGrafter"/>
</dbReference>
<gene>
    <name evidence="2" type="ORF">DPMN_042335</name>
</gene>
<proteinExistence type="predicted"/>
<dbReference type="Pfam" id="PF13176">
    <property type="entry name" value="TPR_7"/>
    <property type="match status" value="1"/>
</dbReference>
<dbReference type="Pfam" id="PF13424">
    <property type="entry name" value="TPR_12"/>
    <property type="match status" value="1"/>
</dbReference>
<dbReference type="InterPro" id="IPR011990">
    <property type="entry name" value="TPR-like_helical_dom_sf"/>
</dbReference>
<organism evidence="2 3">
    <name type="scientific">Dreissena polymorpha</name>
    <name type="common">Zebra mussel</name>
    <name type="synonym">Mytilus polymorpha</name>
    <dbReference type="NCBI Taxonomy" id="45954"/>
    <lineage>
        <taxon>Eukaryota</taxon>
        <taxon>Metazoa</taxon>
        <taxon>Spiralia</taxon>
        <taxon>Lophotrochozoa</taxon>
        <taxon>Mollusca</taxon>
        <taxon>Bivalvia</taxon>
        <taxon>Autobranchia</taxon>
        <taxon>Heteroconchia</taxon>
        <taxon>Euheterodonta</taxon>
        <taxon>Imparidentia</taxon>
        <taxon>Neoheterodontei</taxon>
        <taxon>Myida</taxon>
        <taxon>Dreissenoidea</taxon>
        <taxon>Dreissenidae</taxon>
        <taxon>Dreissena</taxon>
    </lineage>
</organism>
<dbReference type="PANTHER" id="PTHR46574:SF1">
    <property type="entry name" value="43 KDA RECEPTOR-ASSOCIATED PROTEIN OF THE SYNAPSE"/>
    <property type="match status" value="1"/>
</dbReference>
<feature type="domain" description="Rapsyn myristoylation/linker region N-terminal" evidence="1">
    <location>
        <begin position="1"/>
        <end position="78"/>
    </location>
</feature>
<dbReference type="Gene3D" id="1.25.40.10">
    <property type="entry name" value="Tetratricopeptide repeat domain"/>
    <property type="match status" value="2"/>
</dbReference>
<dbReference type="SUPFAM" id="SSF48452">
    <property type="entry name" value="TPR-like"/>
    <property type="match status" value="1"/>
</dbReference>
<keyword evidence="3" id="KW-1185">Reference proteome</keyword>
<evidence type="ECO:0000313" key="2">
    <source>
        <dbReference type="EMBL" id="KAH3735777.1"/>
    </source>
</evidence>